<evidence type="ECO:0000313" key="1">
    <source>
        <dbReference type="EMBL" id="MEO9178645.1"/>
    </source>
</evidence>
<protein>
    <recommendedName>
        <fullName evidence="3">BC1881 family protein</fullName>
    </recommendedName>
</protein>
<dbReference type="EMBL" id="PKMC02000007">
    <property type="protein sequence ID" value="MEO9178645.1"/>
    <property type="molecule type" value="Genomic_DNA"/>
</dbReference>
<sequence length="59" mass="6986">MTVKELKEELNKIENENIEVVIYDEMLGGNEIEYVVHQPDEPEFNFKERVELMIGCEVE</sequence>
<dbReference type="Proteomes" id="UP000234197">
    <property type="component" value="Unassembled WGS sequence"/>
</dbReference>
<reference evidence="2" key="1">
    <citation type="submission" date="2017-12" db="EMBL/GenBank/DDBJ databases">
        <title>Phylogenetic diversity of female urinary microbiome.</title>
        <authorList>
            <person name="Thomas-White K."/>
            <person name="Wolfe A.J."/>
        </authorList>
    </citation>
    <scope>NUCLEOTIDE SEQUENCE [LARGE SCALE GENOMIC DNA]</scope>
    <source>
        <strain evidence="2">UMB0138</strain>
    </source>
</reference>
<keyword evidence="2" id="KW-1185">Reference proteome</keyword>
<organism evidence="1 2">
    <name type="scientific">Veillonella parvula</name>
    <name type="common">Staphylococcus parvulus</name>
    <dbReference type="NCBI Taxonomy" id="29466"/>
    <lineage>
        <taxon>Bacteria</taxon>
        <taxon>Bacillati</taxon>
        <taxon>Bacillota</taxon>
        <taxon>Negativicutes</taxon>
        <taxon>Veillonellales</taxon>
        <taxon>Veillonellaceae</taxon>
        <taxon>Veillonella</taxon>
    </lineage>
</organism>
<comment type="caution">
    <text evidence="1">The sequence shown here is derived from an EMBL/GenBank/DDBJ whole genome shotgun (WGS) entry which is preliminary data.</text>
</comment>
<evidence type="ECO:0000313" key="2">
    <source>
        <dbReference type="Proteomes" id="UP000234197"/>
    </source>
</evidence>
<dbReference type="RefSeq" id="WP_101928767.1">
    <property type="nucleotide sequence ID" value="NZ_PKHW01000004.1"/>
</dbReference>
<name>A0ABV0IBX1_VEIPA</name>
<gene>
    <name evidence="1" type="ORF">CYJ21_006755</name>
</gene>
<accession>A0ABV0IBX1</accession>
<evidence type="ECO:0008006" key="3">
    <source>
        <dbReference type="Google" id="ProtNLM"/>
    </source>
</evidence>
<reference evidence="1 2" key="2">
    <citation type="submission" date="2024-04" db="EMBL/GenBank/DDBJ databases">
        <title>Na.</title>
        <authorList>
            <person name="Choi B."/>
        </authorList>
    </citation>
    <scope>NUCLEOTIDE SEQUENCE [LARGE SCALE GENOMIC DNA]</scope>
    <source>
        <strain evidence="1 2">UMB0138</strain>
    </source>
</reference>
<proteinExistence type="predicted"/>